<feature type="transmembrane region" description="Helical" evidence="6">
    <location>
        <begin position="12"/>
        <end position="33"/>
    </location>
</feature>
<sequence length="369" mass="42096">MRKDQHKILKEVHPSRVIIPLIISVAVGIYIVAVEETPPSLSDLHFNRQMVGWLLAVLAMVLMRDIGYIIRLRILSDKQLSLIQSIRITFLWEFASAVTPSAIGGTSVALLFLYKEGLSIGKGSAIVLATFFLDELYFILMFPLVIWLGGWQQLFEVTPGDPSSIFRNQFFWFAIAGYGVKLTIISLVSYGLFINPRAIKKLIAVVFRLPFLKRWQQDAMDSGDEIAMASKELTAKPFSFWVKSFTATFFSWTSRYWVANFLILALFFGLKGQLNQDIVSIGEQIHIFARQLIMWIMMMVMPTPGGTGFSEVVFLQYMDVFIPQGFASLMAIIWRFVSYYPYLFIGAVILPGWIRRSFKRRHAPKKAEA</sequence>
<dbReference type="InterPro" id="IPR022791">
    <property type="entry name" value="L-PG_synthase/AglD"/>
</dbReference>
<evidence type="ECO:0000256" key="4">
    <source>
        <dbReference type="ARBA" id="ARBA00022989"/>
    </source>
</evidence>
<keyword evidence="10" id="KW-1185">Reference proteome</keyword>
<feature type="transmembrane region" description="Helical" evidence="6">
    <location>
        <begin position="126"/>
        <end position="149"/>
    </location>
</feature>
<dbReference type="GO" id="GO:0005886">
    <property type="term" value="C:plasma membrane"/>
    <property type="evidence" value="ECO:0007669"/>
    <property type="project" value="UniProtKB-SubCell"/>
</dbReference>
<dbReference type="EMBL" id="BLAU01000001">
    <property type="protein sequence ID" value="GET20293.1"/>
    <property type="molecule type" value="Genomic_DNA"/>
</dbReference>
<dbReference type="OrthoDB" id="1493331at2"/>
<name>A0A2P8CL40_9BACT</name>
<dbReference type="Pfam" id="PF03706">
    <property type="entry name" value="LPG_synthase_TM"/>
    <property type="match status" value="1"/>
</dbReference>
<keyword evidence="4 6" id="KW-1133">Transmembrane helix</keyword>
<accession>A0A2P8CL40</accession>
<dbReference type="AlphaFoldDB" id="A0A2P8CL40"/>
<protein>
    <recommendedName>
        <fullName evidence="11">Lysylphosphatidylglycerol synthase-like protein</fullName>
    </recommendedName>
</protein>
<feature type="transmembrane region" description="Helical" evidence="6">
    <location>
        <begin position="337"/>
        <end position="354"/>
    </location>
</feature>
<evidence type="ECO:0000313" key="10">
    <source>
        <dbReference type="Proteomes" id="UP000396862"/>
    </source>
</evidence>
<evidence type="ECO:0000313" key="7">
    <source>
        <dbReference type="EMBL" id="GET20293.1"/>
    </source>
</evidence>
<dbReference type="EMBL" id="PYGC01000001">
    <property type="protein sequence ID" value="PSK85674.1"/>
    <property type="molecule type" value="Genomic_DNA"/>
</dbReference>
<dbReference type="RefSeq" id="WP_106540690.1">
    <property type="nucleotide sequence ID" value="NZ_BLAU01000001.1"/>
</dbReference>
<evidence type="ECO:0000256" key="5">
    <source>
        <dbReference type="ARBA" id="ARBA00023136"/>
    </source>
</evidence>
<reference evidence="7 10" key="2">
    <citation type="submission" date="2019-10" db="EMBL/GenBank/DDBJ databases">
        <title>Prolixibacter strains distinguished by the presence of nitrate reductase genes were adept at nitrate-dependent anaerobic corrosion of metallic iron and carbon steel.</title>
        <authorList>
            <person name="Iino T."/>
            <person name="Shono N."/>
            <person name="Ito K."/>
            <person name="Nakamura R."/>
            <person name="Sueoka K."/>
            <person name="Harayama S."/>
            <person name="Ohkuma M."/>
        </authorList>
    </citation>
    <scope>NUCLEOTIDE SEQUENCE [LARGE SCALE GENOMIC DNA]</scope>
    <source>
        <strain evidence="7 10">MIC1-1</strain>
    </source>
</reference>
<proteinExistence type="predicted"/>
<feature type="transmembrane region" description="Helical" evidence="6">
    <location>
        <begin position="292"/>
        <end position="317"/>
    </location>
</feature>
<keyword evidence="2" id="KW-1003">Cell membrane</keyword>
<evidence type="ECO:0000313" key="9">
    <source>
        <dbReference type="Proteomes" id="UP000240621"/>
    </source>
</evidence>
<evidence type="ECO:0000256" key="6">
    <source>
        <dbReference type="SAM" id="Phobius"/>
    </source>
</evidence>
<evidence type="ECO:0000256" key="3">
    <source>
        <dbReference type="ARBA" id="ARBA00022692"/>
    </source>
</evidence>
<dbReference type="Proteomes" id="UP000396862">
    <property type="component" value="Unassembled WGS sequence"/>
</dbReference>
<evidence type="ECO:0000313" key="8">
    <source>
        <dbReference type="EMBL" id="PSK85674.1"/>
    </source>
</evidence>
<feature type="transmembrane region" description="Helical" evidence="6">
    <location>
        <begin position="53"/>
        <end position="70"/>
    </location>
</feature>
<evidence type="ECO:0008006" key="11">
    <source>
        <dbReference type="Google" id="ProtNLM"/>
    </source>
</evidence>
<feature type="transmembrane region" description="Helical" evidence="6">
    <location>
        <begin position="254"/>
        <end position="271"/>
    </location>
</feature>
<evidence type="ECO:0000256" key="2">
    <source>
        <dbReference type="ARBA" id="ARBA00022475"/>
    </source>
</evidence>
<keyword evidence="5 6" id="KW-0472">Membrane</keyword>
<comment type="subcellular location">
    <subcellularLocation>
        <location evidence="1">Cell membrane</location>
        <topology evidence="1">Multi-pass membrane protein</topology>
    </subcellularLocation>
</comment>
<organism evidence="8 9">
    <name type="scientific">Prolixibacter denitrificans</name>
    <dbReference type="NCBI Taxonomy" id="1541063"/>
    <lineage>
        <taxon>Bacteria</taxon>
        <taxon>Pseudomonadati</taxon>
        <taxon>Bacteroidota</taxon>
        <taxon>Bacteroidia</taxon>
        <taxon>Marinilabiliales</taxon>
        <taxon>Prolixibacteraceae</taxon>
        <taxon>Prolixibacter</taxon>
    </lineage>
</organism>
<comment type="caution">
    <text evidence="8">The sequence shown here is derived from an EMBL/GenBank/DDBJ whole genome shotgun (WGS) entry which is preliminary data.</text>
</comment>
<dbReference type="PANTHER" id="PTHR37693">
    <property type="entry name" value="PHOSPHATIDYLGLYCEROL LYSYLTRANSFERASE"/>
    <property type="match status" value="1"/>
</dbReference>
<feature type="transmembrane region" description="Helical" evidence="6">
    <location>
        <begin position="90"/>
        <end position="114"/>
    </location>
</feature>
<dbReference type="Proteomes" id="UP000240621">
    <property type="component" value="Unassembled WGS sequence"/>
</dbReference>
<evidence type="ECO:0000256" key="1">
    <source>
        <dbReference type="ARBA" id="ARBA00004651"/>
    </source>
</evidence>
<dbReference type="PANTHER" id="PTHR37693:SF1">
    <property type="entry name" value="INTEGRAL MEMBRANE PROTEIN"/>
    <property type="match status" value="1"/>
</dbReference>
<feature type="transmembrane region" description="Helical" evidence="6">
    <location>
        <begin position="170"/>
        <end position="193"/>
    </location>
</feature>
<gene>
    <name evidence="8" type="ORF">CLV93_101641</name>
    <name evidence="7" type="ORF">JCM18694_05390</name>
</gene>
<reference evidence="8 9" key="1">
    <citation type="submission" date="2018-03" db="EMBL/GenBank/DDBJ databases">
        <title>Genomic Encyclopedia of Archaeal and Bacterial Type Strains, Phase II (KMG-II): from individual species to whole genera.</title>
        <authorList>
            <person name="Goeker M."/>
        </authorList>
    </citation>
    <scope>NUCLEOTIDE SEQUENCE [LARGE SCALE GENOMIC DNA]</scope>
    <source>
        <strain evidence="8 9">DSM 27267</strain>
    </source>
</reference>
<keyword evidence="3 6" id="KW-0812">Transmembrane</keyword>